<evidence type="ECO:0000313" key="2">
    <source>
        <dbReference type="EMBL" id="GKU90972.1"/>
    </source>
</evidence>
<keyword evidence="3" id="KW-1185">Reference proteome</keyword>
<proteinExistence type="predicted"/>
<feature type="region of interest" description="Disordered" evidence="1">
    <location>
        <begin position="171"/>
        <end position="209"/>
    </location>
</feature>
<feature type="compositionally biased region" description="Basic and acidic residues" evidence="1">
    <location>
        <begin position="180"/>
        <end position="203"/>
    </location>
</feature>
<reference evidence="2 3" key="1">
    <citation type="journal article" date="2021" name="Commun. Biol.">
        <title>The genome of Shorea leprosula (Dipterocarpaceae) highlights the ecological relevance of drought in aseasonal tropical rainforests.</title>
        <authorList>
            <person name="Ng K.K.S."/>
            <person name="Kobayashi M.J."/>
            <person name="Fawcett J.A."/>
            <person name="Hatakeyama M."/>
            <person name="Paape T."/>
            <person name="Ng C.H."/>
            <person name="Ang C.C."/>
            <person name="Tnah L.H."/>
            <person name="Lee C.T."/>
            <person name="Nishiyama T."/>
            <person name="Sese J."/>
            <person name="O'Brien M.J."/>
            <person name="Copetti D."/>
            <person name="Mohd Noor M.I."/>
            <person name="Ong R.C."/>
            <person name="Putra M."/>
            <person name="Sireger I.Z."/>
            <person name="Indrioko S."/>
            <person name="Kosugi Y."/>
            <person name="Izuno A."/>
            <person name="Isagi Y."/>
            <person name="Lee S.L."/>
            <person name="Shimizu K.K."/>
        </authorList>
    </citation>
    <scope>NUCLEOTIDE SEQUENCE [LARGE SCALE GENOMIC DNA]</scope>
    <source>
        <strain evidence="2">214</strain>
    </source>
</reference>
<gene>
    <name evidence="2" type="ORF">SLEP1_g4904</name>
</gene>
<comment type="caution">
    <text evidence="2">The sequence shown here is derived from an EMBL/GenBank/DDBJ whole genome shotgun (WGS) entry which is preliminary data.</text>
</comment>
<dbReference type="AlphaFoldDB" id="A0AAV5HWL1"/>
<protein>
    <submittedName>
        <fullName evidence="2">Uncharacterized protein</fullName>
    </submittedName>
</protein>
<dbReference type="Proteomes" id="UP001054252">
    <property type="component" value="Unassembled WGS sequence"/>
</dbReference>
<evidence type="ECO:0000313" key="3">
    <source>
        <dbReference type="Proteomes" id="UP001054252"/>
    </source>
</evidence>
<name>A0AAV5HWL1_9ROSI</name>
<organism evidence="2 3">
    <name type="scientific">Rubroshorea leprosula</name>
    <dbReference type="NCBI Taxonomy" id="152421"/>
    <lineage>
        <taxon>Eukaryota</taxon>
        <taxon>Viridiplantae</taxon>
        <taxon>Streptophyta</taxon>
        <taxon>Embryophyta</taxon>
        <taxon>Tracheophyta</taxon>
        <taxon>Spermatophyta</taxon>
        <taxon>Magnoliopsida</taxon>
        <taxon>eudicotyledons</taxon>
        <taxon>Gunneridae</taxon>
        <taxon>Pentapetalae</taxon>
        <taxon>rosids</taxon>
        <taxon>malvids</taxon>
        <taxon>Malvales</taxon>
        <taxon>Dipterocarpaceae</taxon>
        <taxon>Rubroshorea</taxon>
    </lineage>
</organism>
<evidence type="ECO:0000256" key="1">
    <source>
        <dbReference type="SAM" id="MobiDB-lite"/>
    </source>
</evidence>
<dbReference type="EMBL" id="BPVZ01000004">
    <property type="protein sequence ID" value="GKU90972.1"/>
    <property type="molecule type" value="Genomic_DNA"/>
</dbReference>
<accession>A0AAV5HWL1</accession>
<sequence>MAKVKVLVKNMDKEWLTMLRLGAFSCDAGGEISQIVSSKKLALGKRKSVVQPPKSRACKATASLEKVIEWIKRLRLTHGGKCLGTQYYNLSVCFSSKFEEAKEVEALVMNIDELPAFRVGDVELVLRNPPTKESVDIAIAKKGTMDSKRSKGKVKAIAVVSKGKGRDAIEKTSFESSISSKDESTDSDKSFESENGFEQKGEDEGFYGNIDVNRTAPEELELDVGNALKKLVLSKNKMDIDKSTISAVKLVTSLSEVVHSGKPSLVPAKLSKIDNSAIKLLKDLNEMNEDRDVSLAQFGLVPTSDAQLVGKFEVHLMLETLICHLLKTVPELIVCNKVKKMMIEDAFANLCATMRQMEVTLFAEINVDSPLMMLRV</sequence>